<name>S0KML9_9ENTE</name>
<gene>
    <name evidence="1" type="ORF">I568_02155</name>
</gene>
<accession>S0KML9</accession>
<protein>
    <submittedName>
        <fullName evidence="1">Uncharacterized protein</fullName>
    </submittedName>
</protein>
<sequence length="86" mass="10107">MATIAEKETKIVDKIAAAVQKLDDDLAKLDALNEDKDKKHTMKKWYAEKKAIHQIKHILHEIGKYEKYDDKELEKVAKFFETFSQE</sequence>
<dbReference type="RefSeq" id="WP_016183677.1">
    <property type="nucleotide sequence ID" value="NZ_JXKI01000013.1"/>
</dbReference>
<dbReference type="Proteomes" id="UP000014113">
    <property type="component" value="Unassembled WGS sequence"/>
</dbReference>
<dbReference type="PATRIC" id="fig|1121865.3.peg.1504"/>
<keyword evidence="2" id="KW-1185">Reference proteome</keyword>
<comment type="caution">
    <text evidence="1">The sequence shown here is derived from an EMBL/GenBank/DDBJ whole genome shotgun (WGS) entry which is preliminary data.</text>
</comment>
<evidence type="ECO:0000313" key="1">
    <source>
        <dbReference type="EMBL" id="EOW80452.1"/>
    </source>
</evidence>
<reference evidence="1 2" key="1">
    <citation type="submission" date="2013-03" db="EMBL/GenBank/DDBJ databases">
        <title>The Genome Sequence of Enterococcus columbae ATCC_51263 (PacBio/Illumina hybrid assembly).</title>
        <authorList>
            <consortium name="The Broad Institute Genomics Platform"/>
            <consortium name="The Broad Institute Genome Sequencing Center for Infectious Disease"/>
            <person name="Earl A."/>
            <person name="Russ C."/>
            <person name="Gilmore M."/>
            <person name="Surin D."/>
            <person name="Walker B."/>
            <person name="Young S."/>
            <person name="Zeng Q."/>
            <person name="Gargeya S."/>
            <person name="Fitzgerald M."/>
            <person name="Haas B."/>
            <person name="Abouelleil A."/>
            <person name="Allen A.W."/>
            <person name="Alvarado L."/>
            <person name="Arachchi H.M."/>
            <person name="Berlin A.M."/>
            <person name="Chapman S.B."/>
            <person name="Gainer-Dewar J."/>
            <person name="Goldberg J."/>
            <person name="Griggs A."/>
            <person name="Gujja S."/>
            <person name="Hansen M."/>
            <person name="Howarth C."/>
            <person name="Imamovic A."/>
            <person name="Ireland A."/>
            <person name="Larimer J."/>
            <person name="McCowan C."/>
            <person name="Murphy C."/>
            <person name="Pearson M."/>
            <person name="Poon T.W."/>
            <person name="Priest M."/>
            <person name="Roberts A."/>
            <person name="Saif S."/>
            <person name="Shea T."/>
            <person name="Sisk P."/>
            <person name="Sykes S."/>
            <person name="Wortman J."/>
            <person name="Nusbaum C."/>
            <person name="Birren B."/>
        </authorList>
    </citation>
    <scope>NUCLEOTIDE SEQUENCE [LARGE SCALE GENOMIC DNA]</scope>
    <source>
        <strain evidence="1 2">ATCC 51263</strain>
    </source>
</reference>
<dbReference type="AlphaFoldDB" id="S0KML9"/>
<dbReference type="EMBL" id="ASWJ01000009">
    <property type="protein sequence ID" value="EOW80452.1"/>
    <property type="molecule type" value="Genomic_DNA"/>
</dbReference>
<organism evidence="1 2">
    <name type="scientific">Enterococcus columbae DSM 7374 = ATCC 51263</name>
    <dbReference type="NCBI Taxonomy" id="1121865"/>
    <lineage>
        <taxon>Bacteria</taxon>
        <taxon>Bacillati</taxon>
        <taxon>Bacillota</taxon>
        <taxon>Bacilli</taxon>
        <taxon>Lactobacillales</taxon>
        <taxon>Enterococcaceae</taxon>
        <taxon>Enterococcus</taxon>
    </lineage>
</organism>
<evidence type="ECO:0000313" key="2">
    <source>
        <dbReference type="Proteomes" id="UP000014113"/>
    </source>
</evidence>
<proteinExistence type="predicted"/>
<dbReference type="eggNOG" id="ENOG502ZHPZ">
    <property type="taxonomic scope" value="Bacteria"/>
</dbReference>